<sequence>MTGPDITTGQKVTLIAADATVFAPYGRFVTAPDVAGTRLFYSECLHEGPKGAAPVLHTNCVPQAQLPLRCTRIERHPHAAQCFLPLDVSRYVVLVMPSDVRGAPMTEAAIGMVLPGDRGVIFHRNVWHMGASVLDRTGHFAVLMRRGGTQPDDEFRDIPPFFCNDARAARRRKAYHDPDDRALRSRDHTLHPRPFG</sequence>
<gene>
    <name evidence="6" type="ORF">ABFB10_23420</name>
</gene>
<dbReference type="CDD" id="cd20298">
    <property type="entry name" value="cupin_UAH"/>
    <property type="match status" value="1"/>
</dbReference>
<keyword evidence="3 6" id="KW-0456">Lyase</keyword>
<keyword evidence="2" id="KW-0659">Purine metabolism</keyword>
<evidence type="ECO:0000313" key="7">
    <source>
        <dbReference type="Proteomes" id="UP001428774"/>
    </source>
</evidence>
<dbReference type="InterPro" id="IPR007247">
    <property type="entry name" value="Ureidogly_lyase"/>
</dbReference>
<dbReference type="AlphaFoldDB" id="A0AAW9SRZ9"/>
<comment type="subunit">
    <text evidence="1">Homodimer.</text>
</comment>
<dbReference type="Proteomes" id="UP001428774">
    <property type="component" value="Unassembled WGS sequence"/>
</dbReference>
<evidence type="ECO:0000256" key="4">
    <source>
        <dbReference type="ARBA" id="ARBA00047684"/>
    </source>
</evidence>
<dbReference type="InterPro" id="IPR047233">
    <property type="entry name" value="UAH_cupin"/>
</dbReference>
<protein>
    <submittedName>
        <fullName evidence="6">Ureidoglycolate lyase</fullName>
        <ecNumber evidence="6">4.3.2.3</ecNumber>
    </submittedName>
</protein>
<dbReference type="RefSeq" id="WP_347168587.1">
    <property type="nucleotide sequence ID" value="NZ_JBDNCH010000004.1"/>
</dbReference>
<dbReference type="Pfam" id="PF04115">
    <property type="entry name" value="Ureidogly_lyase"/>
    <property type="match status" value="1"/>
</dbReference>
<dbReference type="GO" id="GO:0000256">
    <property type="term" value="P:allantoin catabolic process"/>
    <property type="evidence" value="ECO:0007669"/>
    <property type="project" value="InterPro"/>
</dbReference>
<evidence type="ECO:0000313" key="6">
    <source>
        <dbReference type="EMBL" id="MEN9063516.1"/>
    </source>
</evidence>
<dbReference type="EMBL" id="JBDNCH010000004">
    <property type="protein sequence ID" value="MEN9063516.1"/>
    <property type="molecule type" value="Genomic_DNA"/>
</dbReference>
<accession>A0AAW9SRZ9</accession>
<organism evidence="6 7">
    <name type="scientific">Ponticoccus litoralis</name>
    <dbReference type="NCBI Taxonomy" id="422297"/>
    <lineage>
        <taxon>Bacteria</taxon>
        <taxon>Pseudomonadati</taxon>
        <taxon>Pseudomonadota</taxon>
        <taxon>Alphaproteobacteria</taxon>
        <taxon>Rhodobacterales</taxon>
        <taxon>Roseobacteraceae</taxon>
        <taxon>Ponticoccus</taxon>
    </lineage>
</organism>
<name>A0AAW9SRZ9_9RHOB</name>
<feature type="region of interest" description="Disordered" evidence="5">
    <location>
        <begin position="173"/>
        <end position="196"/>
    </location>
</feature>
<comment type="catalytic activity">
    <reaction evidence="4">
        <text>(S)-ureidoglycolate = urea + glyoxylate</text>
        <dbReference type="Rhea" id="RHEA:11304"/>
        <dbReference type="ChEBI" id="CHEBI:16199"/>
        <dbReference type="ChEBI" id="CHEBI:36655"/>
        <dbReference type="ChEBI" id="CHEBI:57296"/>
        <dbReference type="EC" id="4.3.2.3"/>
    </reaction>
</comment>
<comment type="caution">
    <text evidence="6">The sequence shown here is derived from an EMBL/GenBank/DDBJ whole genome shotgun (WGS) entry which is preliminary data.</text>
</comment>
<reference evidence="6 7" key="1">
    <citation type="submission" date="2024-05" db="EMBL/GenBank/DDBJ databases">
        <title>Genome sequence of Ponticoccus litoralis KCCM 90028.</title>
        <authorList>
            <person name="Kim J.M."/>
            <person name="Lee J.K."/>
            <person name="Choi B.J."/>
            <person name="Bayburt H."/>
            <person name="Baek J.H."/>
            <person name="Jeon C.O."/>
        </authorList>
    </citation>
    <scope>NUCLEOTIDE SEQUENCE [LARGE SCALE GENOMIC DNA]</scope>
    <source>
        <strain evidence="6 7">KCCM 90028</strain>
    </source>
</reference>
<dbReference type="EC" id="4.3.2.3" evidence="6"/>
<evidence type="ECO:0000256" key="3">
    <source>
        <dbReference type="ARBA" id="ARBA00023239"/>
    </source>
</evidence>
<dbReference type="InterPro" id="IPR011051">
    <property type="entry name" value="RmlC_Cupin_sf"/>
</dbReference>
<dbReference type="GO" id="GO:0050385">
    <property type="term" value="F:ureidoglycolate lyase activity"/>
    <property type="evidence" value="ECO:0007669"/>
    <property type="project" value="UniProtKB-EC"/>
</dbReference>
<evidence type="ECO:0000256" key="2">
    <source>
        <dbReference type="ARBA" id="ARBA00022631"/>
    </source>
</evidence>
<dbReference type="GO" id="GO:0004848">
    <property type="term" value="F:ureidoglycolate hydrolase activity"/>
    <property type="evidence" value="ECO:0007669"/>
    <property type="project" value="InterPro"/>
</dbReference>
<keyword evidence="7" id="KW-1185">Reference proteome</keyword>
<dbReference type="InterPro" id="IPR024060">
    <property type="entry name" value="Ureidoglycolate_lyase_dom_sf"/>
</dbReference>
<dbReference type="Gene3D" id="2.60.120.480">
    <property type="entry name" value="Ureidoglycolate hydrolase"/>
    <property type="match status" value="1"/>
</dbReference>
<evidence type="ECO:0000256" key="1">
    <source>
        <dbReference type="ARBA" id="ARBA00011738"/>
    </source>
</evidence>
<feature type="compositionally biased region" description="Basic and acidic residues" evidence="5">
    <location>
        <begin position="175"/>
        <end position="190"/>
    </location>
</feature>
<proteinExistence type="predicted"/>
<dbReference type="SUPFAM" id="SSF51182">
    <property type="entry name" value="RmlC-like cupins"/>
    <property type="match status" value="1"/>
</dbReference>
<dbReference type="GO" id="GO:0006144">
    <property type="term" value="P:purine nucleobase metabolic process"/>
    <property type="evidence" value="ECO:0007669"/>
    <property type="project" value="UniProtKB-KW"/>
</dbReference>
<evidence type="ECO:0000256" key="5">
    <source>
        <dbReference type="SAM" id="MobiDB-lite"/>
    </source>
</evidence>